<organism evidence="1 2">
    <name type="scientific">Actinoallomurus oryzae</name>
    <dbReference type="NCBI Taxonomy" id="502180"/>
    <lineage>
        <taxon>Bacteria</taxon>
        <taxon>Bacillati</taxon>
        <taxon>Actinomycetota</taxon>
        <taxon>Actinomycetes</taxon>
        <taxon>Streptosporangiales</taxon>
        <taxon>Thermomonosporaceae</taxon>
        <taxon>Actinoallomurus</taxon>
    </lineage>
</organism>
<keyword evidence="2" id="KW-1185">Reference proteome</keyword>
<accession>A0ABP8R9N0</accession>
<proteinExistence type="predicted"/>
<comment type="caution">
    <text evidence="1">The sequence shown here is derived from an EMBL/GenBank/DDBJ whole genome shotgun (WGS) entry which is preliminary data.</text>
</comment>
<gene>
    <name evidence="1" type="ORF">GCM10023191_101870</name>
</gene>
<protein>
    <submittedName>
        <fullName evidence="1">Uncharacterized protein</fullName>
    </submittedName>
</protein>
<evidence type="ECO:0000313" key="1">
    <source>
        <dbReference type="EMBL" id="GAA4522517.1"/>
    </source>
</evidence>
<dbReference type="RefSeq" id="WP_345475889.1">
    <property type="nucleotide sequence ID" value="NZ_BAABHF010000088.1"/>
</dbReference>
<sequence>MTNSTDPYAELARDVEAALRDAGLSIAGETGAGVGIDVADEGPDRERVVMLIWATRDDGTGEEPRILLPAVAEVLRQRGFAVERHPIGAAFIVTGRAEARPANPREDYAREVVAALRRVVNTEEDFPGWLAGVLATVASCYENGSHVLTAGRPGSWEAGHIARLLAGTVGEDDEMLDHYATAPGGPRDGRA</sequence>
<dbReference type="EMBL" id="BAABHF010000088">
    <property type="protein sequence ID" value="GAA4522517.1"/>
    <property type="molecule type" value="Genomic_DNA"/>
</dbReference>
<dbReference type="Proteomes" id="UP001500503">
    <property type="component" value="Unassembled WGS sequence"/>
</dbReference>
<reference evidence="2" key="1">
    <citation type="journal article" date="2019" name="Int. J. Syst. Evol. Microbiol.">
        <title>The Global Catalogue of Microorganisms (GCM) 10K type strain sequencing project: providing services to taxonomists for standard genome sequencing and annotation.</title>
        <authorList>
            <consortium name="The Broad Institute Genomics Platform"/>
            <consortium name="The Broad Institute Genome Sequencing Center for Infectious Disease"/>
            <person name="Wu L."/>
            <person name="Ma J."/>
        </authorList>
    </citation>
    <scope>NUCLEOTIDE SEQUENCE [LARGE SCALE GENOMIC DNA]</scope>
    <source>
        <strain evidence="2">JCM 17933</strain>
    </source>
</reference>
<name>A0ABP8R9N0_9ACTN</name>
<evidence type="ECO:0000313" key="2">
    <source>
        <dbReference type="Proteomes" id="UP001500503"/>
    </source>
</evidence>